<evidence type="ECO:0000313" key="2">
    <source>
        <dbReference type="EMBL" id="KAK3802618.1"/>
    </source>
</evidence>
<feature type="compositionally biased region" description="Basic and acidic residues" evidence="1">
    <location>
        <begin position="245"/>
        <end position="254"/>
    </location>
</feature>
<feature type="compositionally biased region" description="Basic and acidic residues" evidence="1">
    <location>
        <begin position="57"/>
        <end position="68"/>
    </location>
</feature>
<organism evidence="2 3">
    <name type="scientific">Elysia crispata</name>
    <name type="common">lettuce slug</name>
    <dbReference type="NCBI Taxonomy" id="231223"/>
    <lineage>
        <taxon>Eukaryota</taxon>
        <taxon>Metazoa</taxon>
        <taxon>Spiralia</taxon>
        <taxon>Lophotrochozoa</taxon>
        <taxon>Mollusca</taxon>
        <taxon>Gastropoda</taxon>
        <taxon>Heterobranchia</taxon>
        <taxon>Euthyneura</taxon>
        <taxon>Panpulmonata</taxon>
        <taxon>Sacoglossa</taxon>
        <taxon>Placobranchoidea</taxon>
        <taxon>Plakobranchidae</taxon>
        <taxon>Elysia</taxon>
    </lineage>
</organism>
<dbReference type="Proteomes" id="UP001283361">
    <property type="component" value="Unassembled WGS sequence"/>
</dbReference>
<name>A0AAE1EE46_9GAST</name>
<feature type="compositionally biased region" description="Basic and acidic residues" evidence="1">
    <location>
        <begin position="39"/>
        <end position="50"/>
    </location>
</feature>
<feature type="compositionally biased region" description="Basic and acidic residues" evidence="1">
    <location>
        <begin position="111"/>
        <end position="122"/>
    </location>
</feature>
<gene>
    <name evidence="2" type="ORF">RRG08_010389</name>
</gene>
<feature type="compositionally biased region" description="Basic and acidic residues" evidence="1">
    <location>
        <begin position="75"/>
        <end position="86"/>
    </location>
</feature>
<sequence>MVRATHPTIDLGTARHSINTRQGKTPQEEREVSACGLEPKVKTPQEEREVSACGLEPKVKTPQEEREVSACGLEPKVKTPQEEREVSACGLEPKVKTPQEEREVSACGLEPKVKTPQEEREVSACGLEPQVKTPQEERERAVHVTLPADDYSSSARKIRLIDSARKPVQPGRLGSQSSPCEQYSSTAEQQNSGTVQLQNTAHAPLVRVKAIPFKSNSYFVQDRCVVVVSSNRGAEPRPQSGHMFGRSDSDSKNS</sequence>
<proteinExistence type="predicted"/>
<evidence type="ECO:0000256" key="1">
    <source>
        <dbReference type="SAM" id="MobiDB-lite"/>
    </source>
</evidence>
<dbReference type="AlphaFoldDB" id="A0AAE1EE46"/>
<keyword evidence="3" id="KW-1185">Reference proteome</keyword>
<feature type="region of interest" description="Disordered" evidence="1">
    <location>
        <begin position="162"/>
        <end position="195"/>
    </location>
</feature>
<reference evidence="2" key="1">
    <citation type="journal article" date="2023" name="G3 (Bethesda)">
        <title>A reference genome for the long-term kleptoplast-retaining sea slug Elysia crispata morphotype clarki.</title>
        <authorList>
            <person name="Eastman K.E."/>
            <person name="Pendleton A.L."/>
            <person name="Shaikh M.A."/>
            <person name="Suttiyut T."/>
            <person name="Ogas R."/>
            <person name="Tomko P."/>
            <person name="Gavelis G."/>
            <person name="Widhalm J.R."/>
            <person name="Wisecaver J.H."/>
        </authorList>
    </citation>
    <scope>NUCLEOTIDE SEQUENCE</scope>
    <source>
        <strain evidence="2">ECLA1</strain>
    </source>
</reference>
<feature type="region of interest" description="Disordered" evidence="1">
    <location>
        <begin position="1"/>
        <end position="140"/>
    </location>
</feature>
<evidence type="ECO:0000313" key="3">
    <source>
        <dbReference type="Proteomes" id="UP001283361"/>
    </source>
</evidence>
<accession>A0AAE1EE46</accession>
<dbReference type="EMBL" id="JAWDGP010000221">
    <property type="protein sequence ID" value="KAK3802618.1"/>
    <property type="molecule type" value="Genomic_DNA"/>
</dbReference>
<feature type="compositionally biased region" description="Polar residues" evidence="1">
    <location>
        <begin position="16"/>
        <end position="25"/>
    </location>
</feature>
<feature type="compositionally biased region" description="Basic and acidic residues" evidence="1">
    <location>
        <begin position="93"/>
        <end position="104"/>
    </location>
</feature>
<protein>
    <submittedName>
        <fullName evidence="2">Uncharacterized protein</fullName>
    </submittedName>
</protein>
<feature type="compositionally biased region" description="Polar residues" evidence="1">
    <location>
        <begin position="174"/>
        <end position="195"/>
    </location>
</feature>
<feature type="region of interest" description="Disordered" evidence="1">
    <location>
        <begin position="230"/>
        <end position="254"/>
    </location>
</feature>
<comment type="caution">
    <text evidence="2">The sequence shown here is derived from an EMBL/GenBank/DDBJ whole genome shotgun (WGS) entry which is preliminary data.</text>
</comment>